<proteinExistence type="predicted"/>
<dbReference type="Proteomes" id="UP000629468">
    <property type="component" value="Unassembled WGS sequence"/>
</dbReference>
<comment type="caution">
    <text evidence="2">The sequence shown here is derived from an EMBL/GenBank/DDBJ whole genome shotgun (WGS) entry which is preliminary data.</text>
</comment>
<evidence type="ECO:0000256" key="1">
    <source>
        <dbReference type="SAM" id="MobiDB-lite"/>
    </source>
</evidence>
<name>A0A8H7C493_AGABI</name>
<feature type="region of interest" description="Disordered" evidence="1">
    <location>
        <begin position="1"/>
        <end position="20"/>
    </location>
</feature>
<dbReference type="AlphaFoldDB" id="A0A8H7C493"/>
<sequence length="137" mass="15148">MLRATYESQSQSKIPKPTRTQALKWELALSSEIDGEHGDWYQGGTPQEPAETSDGQKLWDSISWQLPLPTRDSQEAITDSMETTEVSLKDGGKAAAATDQPTTSSRWLEALASMPMYHSTPDTFPPTLIQQTPPPEE</sequence>
<dbReference type="EMBL" id="JABXXO010000013">
    <property type="protein sequence ID" value="KAF7761763.1"/>
    <property type="molecule type" value="Genomic_DNA"/>
</dbReference>
<accession>A0A8H7C493</accession>
<evidence type="ECO:0000313" key="3">
    <source>
        <dbReference type="Proteomes" id="UP000629468"/>
    </source>
</evidence>
<gene>
    <name evidence="2" type="ORF">Agabi119p4_9755</name>
</gene>
<protein>
    <submittedName>
        <fullName evidence="2">Uncharacterized protein</fullName>
    </submittedName>
</protein>
<evidence type="ECO:0000313" key="2">
    <source>
        <dbReference type="EMBL" id="KAF7761763.1"/>
    </source>
</evidence>
<feature type="region of interest" description="Disordered" evidence="1">
    <location>
        <begin position="117"/>
        <end position="137"/>
    </location>
</feature>
<feature type="region of interest" description="Disordered" evidence="1">
    <location>
        <begin position="35"/>
        <end position="56"/>
    </location>
</feature>
<reference evidence="2 3" key="1">
    <citation type="journal article" name="Sci. Rep.">
        <title>Telomere-to-telomere assembled and centromere annotated genomes of the two main subspecies of the button mushroom Agaricus bisporus reveal especially polymorphic chromosome ends.</title>
        <authorList>
            <person name="Sonnenberg A.S.M."/>
            <person name="Sedaghat-Telgerd N."/>
            <person name="Lavrijssen B."/>
            <person name="Ohm R.A."/>
            <person name="Hendrickx P.M."/>
            <person name="Scholtmeijer K."/>
            <person name="Baars J.J.P."/>
            <person name="van Peer A."/>
        </authorList>
    </citation>
    <scope>NUCLEOTIDE SEQUENCE [LARGE SCALE GENOMIC DNA]</scope>
    <source>
        <strain evidence="2 3">H119_p4</strain>
    </source>
</reference>
<organism evidence="2 3">
    <name type="scientific">Agaricus bisporus var. burnettii</name>
    <dbReference type="NCBI Taxonomy" id="192524"/>
    <lineage>
        <taxon>Eukaryota</taxon>
        <taxon>Fungi</taxon>
        <taxon>Dikarya</taxon>
        <taxon>Basidiomycota</taxon>
        <taxon>Agaricomycotina</taxon>
        <taxon>Agaricomycetes</taxon>
        <taxon>Agaricomycetidae</taxon>
        <taxon>Agaricales</taxon>
        <taxon>Agaricineae</taxon>
        <taxon>Agaricaceae</taxon>
        <taxon>Agaricus</taxon>
    </lineage>
</organism>